<sequence>MLLSKCNSSLEKNRMICWTICDHYSQRRKELAGLELIKSVGDPEMDAQFGDKKWFGDSKLKDLFPLLFRIAANNSAIVADLWGRQEGGGGGWEVHFRRPFQDWELEEVNRFLSYISAVRVQEGEDFLVWKIERKGTFKVNSYYRSLKEDNSPLFPVKEVWGSCNLCKENEETANHILIHCGKTRDLWNLLFSSFGVVWVLPDSVRNLLLEWKMKGMGKKRSVVWKMAPICLFWCIWGERNRRTFLEEEMTNTSLRKLFLRSLLEWSQQFVDLDLDYLSFRNLMVGLDFLLDGAEVCGDFIDQKLYRRVWLGGGRGYKLELWCNRAGGSCRAWREEIHSDIPRGVEGDGKEFKKLMDSSCPKGEAGGSNGQVLDSERVLRLGLRRYGGKILYPERWYPEIGCFKSGACAKEVWVRIVGDVCWGFVAVDKDIALRRNMQWARILIRFNVRGLPTSLHEVVRVGGQGEGVGPSRAVESIGMAGKCCVKGGKHLLPLRLMPNAKGMAGPAFQRLNRQVAELSEPATPELKEIIHSAVHGLLATLSPKMHSKAPLSENTSTGVLNVGNEDCTELVENTSVQFQPLISLTRDYLARLLFWCMLLGHYLRGLEYRVELIELLSLSSDAENEASGDEQVA</sequence>
<proteinExistence type="predicted"/>
<evidence type="ECO:0000313" key="1">
    <source>
        <dbReference type="EMBL" id="RVW61363.1"/>
    </source>
</evidence>
<protein>
    <recommendedName>
        <fullName evidence="3">Reverse transcriptase zinc-binding domain-containing protein</fullName>
    </recommendedName>
</protein>
<evidence type="ECO:0000313" key="2">
    <source>
        <dbReference type="Proteomes" id="UP000288805"/>
    </source>
</evidence>
<dbReference type="InterPro" id="IPR008479">
    <property type="entry name" value="DUF760"/>
</dbReference>
<gene>
    <name evidence="1" type="ORF">CK203_032001</name>
</gene>
<dbReference type="PANTHER" id="PTHR33598:SF2">
    <property type="entry name" value="MAR-BINDING FILAMENT-LIKE PROTEIN"/>
    <property type="match status" value="1"/>
</dbReference>
<dbReference type="Pfam" id="PF05542">
    <property type="entry name" value="DUF760"/>
    <property type="match status" value="1"/>
</dbReference>
<dbReference type="EMBL" id="QGNW01000841">
    <property type="protein sequence ID" value="RVW61363.1"/>
    <property type="molecule type" value="Genomic_DNA"/>
</dbReference>
<reference evidence="1 2" key="1">
    <citation type="journal article" date="2018" name="PLoS Genet.">
        <title>Population sequencing reveals clonal diversity and ancestral inbreeding in the grapevine cultivar Chardonnay.</title>
        <authorList>
            <person name="Roach M.J."/>
            <person name="Johnson D.L."/>
            <person name="Bohlmann J."/>
            <person name="van Vuuren H.J."/>
            <person name="Jones S.J."/>
            <person name="Pretorius I.S."/>
            <person name="Schmidt S.A."/>
            <person name="Borneman A.R."/>
        </authorList>
    </citation>
    <scope>NUCLEOTIDE SEQUENCE [LARGE SCALE GENOMIC DNA]</scope>
    <source>
        <strain evidence="2">cv. Chardonnay</strain>
        <tissue evidence="1">Leaf</tissue>
    </source>
</reference>
<organism evidence="1 2">
    <name type="scientific">Vitis vinifera</name>
    <name type="common">Grape</name>
    <dbReference type="NCBI Taxonomy" id="29760"/>
    <lineage>
        <taxon>Eukaryota</taxon>
        <taxon>Viridiplantae</taxon>
        <taxon>Streptophyta</taxon>
        <taxon>Embryophyta</taxon>
        <taxon>Tracheophyta</taxon>
        <taxon>Spermatophyta</taxon>
        <taxon>Magnoliopsida</taxon>
        <taxon>eudicotyledons</taxon>
        <taxon>Gunneridae</taxon>
        <taxon>Pentapetalae</taxon>
        <taxon>rosids</taxon>
        <taxon>Vitales</taxon>
        <taxon>Vitaceae</taxon>
        <taxon>Viteae</taxon>
        <taxon>Vitis</taxon>
    </lineage>
</organism>
<name>A0A438FN35_VITVI</name>
<dbReference type="Proteomes" id="UP000288805">
    <property type="component" value="Unassembled WGS sequence"/>
</dbReference>
<dbReference type="AlphaFoldDB" id="A0A438FN35"/>
<accession>A0A438FN35</accession>
<comment type="caution">
    <text evidence="1">The sequence shown here is derived from an EMBL/GenBank/DDBJ whole genome shotgun (WGS) entry which is preliminary data.</text>
</comment>
<dbReference type="PANTHER" id="PTHR33598">
    <property type="entry name" value="OS02G0833400 PROTEIN"/>
    <property type="match status" value="1"/>
</dbReference>
<evidence type="ECO:0008006" key="3">
    <source>
        <dbReference type="Google" id="ProtNLM"/>
    </source>
</evidence>